<dbReference type="InterPro" id="IPR014718">
    <property type="entry name" value="GH-type_carb-bd"/>
</dbReference>
<dbReference type="InterPro" id="IPR015443">
    <property type="entry name" value="Aldose_1-epimerase"/>
</dbReference>
<dbReference type="CDD" id="cd09019">
    <property type="entry name" value="galactose_mutarotase_like"/>
    <property type="match status" value="1"/>
</dbReference>
<comment type="similarity">
    <text evidence="3 8">Belongs to the aldose epimerase family.</text>
</comment>
<evidence type="ECO:0000256" key="1">
    <source>
        <dbReference type="ARBA" id="ARBA00001913"/>
    </source>
</evidence>
<keyword evidence="7 8" id="KW-0119">Carbohydrate metabolism</keyword>
<gene>
    <name evidence="9" type="ORF">GCM10022388_11840</name>
</gene>
<reference evidence="10" key="1">
    <citation type="journal article" date="2019" name="Int. J. Syst. Evol. Microbiol.">
        <title>The Global Catalogue of Microorganisms (GCM) 10K type strain sequencing project: providing services to taxonomists for standard genome sequencing and annotation.</title>
        <authorList>
            <consortium name="The Broad Institute Genomics Platform"/>
            <consortium name="The Broad Institute Genome Sequencing Center for Infectious Disease"/>
            <person name="Wu L."/>
            <person name="Ma J."/>
        </authorList>
    </citation>
    <scope>NUCLEOTIDE SEQUENCE [LARGE SCALE GENOMIC DNA]</scope>
    <source>
        <strain evidence="10">JCM 17068</strain>
    </source>
</reference>
<accession>A0ABP7UMT3</accession>
<name>A0ABP7UMT3_9FLAO</name>
<dbReference type="PANTHER" id="PTHR10091:SF0">
    <property type="entry name" value="GALACTOSE MUTAROTASE"/>
    <property type="match status" value="1"/>
</dbReference>
<organism evidence="9 10">
    <name type="scientific">Flavobacterium chungnamense</name>
    <dbReference type="NCBI Taxonomy" id="706182"/>
    <lineage>
        <taxon>Bacteria</taxon>
        <taxon>Pseudomonadati</taxon>
        <taxon>Bacteroidota</taxon>
        <taxon>Flavobacteriia</taxon>
        <taxon>Flavobacteriales</taxon>
        <taxon>Flavobacteriaceae</taxon>
        <taxon>Flavobacterium</taxon>
    </lineage>
</organism>
<dbReference type="InterPro" id="IPR047215">
    <property type="entry name" value="Galactose_mutarotase-like"/>
</dbReference>
<evidence type="ECO:0000256" key="8">
    <source>
        <dbReference type="PIRNR" id="PIRNR005096"/>
    </source>
</evidence>
<sequence>MLQIRNSHFKELKKDKSFGCLPSGEEVFCYNLSNKNGFEVEIINYGAVVTSIKVPVSKNKKVDIVLGFETIENYIQSYNLPSAPYLGAIVGRYAGRIKNAEFILNGNKVELTKNHGSHQLHGGINGFSKALWSVMSVTTNSIMMENISLENEENFPGQLTTQVTYTLTEENELKVDMIAKSTEDTIINLTQHSYFNLDGHSEDTVNQDLFVNSSKTLETNIENIPTGRFFEVARSPFDFSSPKECPTKIDNTFVLNDNDTVSAILISKKNNLKMSVFTNQPAVHIYVGGNCFNQIKGKESASYHPLSGICFEAQNFPDAPNHEHFPSAILKKGETYHHETTFKFEKI</sequence>
<comment type="pathway">
    <text evidence="2 8">Carbohydrate metabolism; hexose metabolism.</text>
</comment>
<dbReference type="NCBIfam" id="NF008277">
    <property type="entry name" value="PRK11055.1"/>
    <property type="match status" value="1"/>
</dbReference>
<protein>
    <recommendedName>
        <fullName evidence="8">Aldose 1-epimerase</fullName>
        <ecNumber evidence="8">5.1.3.3</ecNumber>
    </recommendedName>
</protein>
<dbReference type="Gene3D" id="2.70.98.10">
    <property type="match status" value="1"/>
</dbReference>
<evidence type="ECO:0000256" key="6">
    <source>
        <dbReference type="ARBA" id="ARBA00023235"/>
    </source>
</evidence>
<dbReference type="RefSeq" id="WP_345092082.1">
    <property type="nucleotide sequence ID" value="NZ_BAABCS010000010.1"/>
</dbReference>
<comment type="caution">
    <text evidence="9">The sequence shown here is derived from an EMBL/GenBank/DDBJ whole genome shotgun (WGS) entry which is preliminary data.</text>
</comment>
<dbReference type="PANTHER" id="PTHR10091">
    <property type="entry name" value="ALDOSE-1-EPIMERASE"/>
    <property type="match status" value="1"/>
</dbReference>
<comment type="cofactor">
    <cofactor evidence="1">
        <name>Ca(2+)</name>
        <dbReference type="ChEBI" id="CHEBI:29108"/>
    </cofactor>
</comment>
<evidence type="ECO:0000256" key="2">
    <source>
        <dbReference type="ARBA" id="ARBA00005028"/>
    </source>
</evidence>
<evidence type="ECO:0000313" key="9">
    <source>
        <dbReference type="EMBL" id="GAA4047848.1"/>
    </source>
</evidence>
<evidence type="ECO:0000256" key="7">
    <source>
        <dbReference type="ARBA" id="ARBA00023277"/>
    </source>
</evidence>
<evidence type="ECO:0000256" key="3">
    <source>
        <dbReference type="ARBA" id="ARBA00006206"/>
    </source>
</evidence>
<dbReference type="InterPro" id="IPR011013">
    <property type="entry name" value="Gal_mutarotase_sf_dom"/>
</dbReference>
<dbReference type="SUPFAM" id="SSF74650">
    <property type="entry name" value="Galactose mutarotase-like"/>
    <property type="match status" value="1"/>
</dbReference>
<evidence type="ECO:0000313" key="10">
    <source>
        <dbReference type="Proteomes" id="UP001500426"/>
    </source>
</evidence>
<evidence type="ECO:0000256" key="5">
    <source>
        <dbReference type="ARBA" id="ARBA00022837"/>
    </source>
</evidence>
<comment type="catalytic activity">
    <reaction evidence="8">
        <text>alpha-D-glucose = beta-D-glucose</text>
        <dbReference type="Rhea" id="RHEA:10264"/>
        <dbReference type="ChEBI" id="CHEBI:15903"/>
        <dbReference type="ChEBI" id="CHEBI:17925"/>
        <dbReference type="EC" id="5.1.3.3"/>
    </reaction>
</comment>
<keyword evidence="10" id="KW-1185">Reference proteome</keyword>
<keyword evidence="6 8" id="KW-0413">Isomerase</keyword>
<dbReference type="EC" id="5.1.3.3" evidence="8"/>
<dbReference type="EMBL" id="BAABCS010000010">
    <property type="protein sequence ID" value="GAA4047848.1"/>
    <property type="molecule type" value="Genomic_DNA"/>
</dbReference>
<dbReference type="PIRSF" id="PIRSF005096">
    <property type="entry name" value="GALM"/>
    <property type="match status" value="1"/>
</dbReference>
<comment type="subunit">
    <text evidence="4">Monomer.</text>
</comment>
<keyword evidence="5" id="KW-0106">Calcium</keyword>
<dbReference type="InterPro" id="IPR008183">
    <property type="entry name" value="Aldose_1/G6P_1-epimerase"/>
</dbReference>
<dbReference type="Pfam" id="PF01263">
    <property type="entry name" value="Aldose_epim"/>
    <property type="match status" value="1"/>
</dbReference>
<evidence type="ECO:0000256" key="4">
    <source>
        <dbReference type="ARBA" id="ARBA00011245"/>
    </source>
</evidence>
<dbReference type="Proteomes" id="UP001500426">
    <property type="component" value="Unassembled WGS sequence"/>
</dbReference>
<proteinExistence type="inferred from homology"/>